<feature type="transmembrane region" description="Helical" evidence="7">
    <location>
        <begin position="142"/>
        <end position="163"/>
    </location>
</feature>
<dbReference type="GO" id="GO:0055085">
    <property type="term" value="P:transmembrane transport"/>
    <property type="evidence" value="ECO:0007669"/>
    <property type="project" value="InterPro"/>
</dbReference>
<keyword evidence="6 7" id="KW-0472">Membrane</keyword>
<evidence type="ECO:0000256" key="1">
    <source>
        <dbReference type="ARBA" id="ARBA00004651"/>
    </source>
</evidence>
<evidence type="ECO:0000256" key="4">
    <source>
        <dbReference type="ARBA" id="ARBA00022692"/>
    </source>
</evidence>
<dbReference type="Proteomes" id="UP000300879">
    <property type="component" value="Chromosome"/>
</dbReference>
<keyword evidence="10" id="KW-1185">Reference proteome</keyword>
<dbReference type="GO" id="GO:0005886">
    <property type="term" value="C:plasma membrane"/>
    <property type="evidence" value="ECO:0007669"/>
    <property type="project" value="UniProtKB-SubCell"/>
</dbReference>
<dbReference type="Gene3D" id="1.10.3720.10">
    <property type="entry name" value="MetI-like"/>
    <property type="match status" value="1"/>
</dbReference>
<proteinExistence type="inferred from homology"/>
<feature type="transmembrane region" description="Helical" evidence="7">
    <location>
        <begin position="111"/>
        <end position="136"/>
    </location>
</feature>
<dbReference type="PANTHER" id="PTHR43744:SF9">
    <property type="entry name" value="POLYGALACTURONAN_RHAMNOGALACTURONAN TRANSPORT SYSTEM PERMEASE PROTEIN YTCP"/>
    <property type="match status" value="1"/>
</dbReference>
<name>A0A4P8XPY5_9BACL</name>
<dbReference type="PROSITE" id="PS50928">
    <property type="entry name" value="ABC_TM1"/>
    <property type="match status" value="1"/>
</dbReference>
<dbReference type="InterPro" id="IPR000515">
    <property type="entry name" value="MetI-like"/>
</dbReference>
<accession>A0A4P8XPY5</accession>
<dbReference type="CDD" id="cd06261">
    <property type="entry name" value="TM_PBP2"/>
    <property type="match status" value="1"/>
</dbReference>
<evidence type="ECO:0000256" key="3">
    <source>
        <dbReference type="ARBA" id="ARBA00022475"/>
    </source>
</evidence>
<gene>
    <name evidence="9" type="ORF">E6C60_3149</name>
</gene>
<evidence type="ECO:0000256" key="7">
    <source>
        <dbReference type="RuleBase" id="RU363032"/>
    </source>
</evidence>
<dbReference type="SUPFAM" id="SSF161098">
    <property type="entry name" value="MetI-like"/>
    <property type="match status" value="1"/>
</dbReference>
<dbReference type="PANTHER" id="PTHR43744">
    <property type="entry name" value="ABC TRANSPORTER PERMEASE PROTEIN MG189-RELATED-RELATED"/>
    <property type="match status" value="1"/>
</dbReference>
<feature type="domain" description="ABC transmembrane type-1" evidence="8">
    <location>
        <begin position="72"/>
        <end position="285"/>
    </location>
</feature>
<reference evidence="9 10" key="1">
    <citation type="submission" date="2019-05" db="EMBL/GenBank/DDBJ databases">
        <authorList>
            <person name="Chen C."/>
        </authorList>
    </citation>
    <scope>NUCLEOTIDE SEQUENCE [LARGE SCALE GENOMIC DNA]</scope>
    <source>
        <strain evidence="9 10">HB172198</strain>
    </source>
</reference>
<evidence type="ECO:0000313" key="10">
    <source>
        <dbReference type="Proteomes" id="UP000300879"/>
    </source>
</evidence>
<evidence type="ECO:0000259" key="8">
    <source>
        <dbReference type="PROSITE" id="PS50928"/>
    </source>
</evidence>
<protein>
    <submittedName>
        <fullName evidence="9">Binding-protein-dependent transport systems inner membrane component</fullName>
    </submittedName>
</protein>
<dbReference type="Pfam" id="PF00528">
    <property type="entry name" value="BPD_transp_1"/>
    <property type="match status" value="1"/>
</dbReference>
<evidence type="ECO:0000313" key="9">
    <source>
        <dbReference type="EMBL" id="QCT03860.1"/>
    </source>
</evidence>
<organism evidence="9 10">
    <name type="scientific">Paenibacillus algicola</name>
    <dbReference type="NCBI Taxonomy" id="2565926"/>
    <lineage>
        <taxon>Bacteria</taxon>
        <taxon>Bacillati</taxon>
        <taxon>Bacillota</taxon>
        <taxon>Bacilli</taxon>
        <taxon>Bacillales</taxon>
        <taxon>Paenibacillaceae</taxon>
        <taxon>Paenibacillus</taxon>
    </lineage>
</organism>
<feature type="transmembrane region" description="Helical" evidence="7">
    <location>
        <begin position="76"/>
        <end position="99"/>
    </location>
</feature>
<dbReference type="EMBL" id="CP040396">
    <property type="protein sequence ID" value="QCT03860.1"/>
    <property type="molecule type" value="Genomic_DNA"/>
</dbReference>
<dbReference type="KEGG" id="palo:E6C60_3149"/>
<evidence type="ECO:0000256" key="2">
    <source>
        <dbReference type="ARBA" id="ARBA00022448"/>
    </source>
</evidence>
<feature type="transmembrane region" description="Helical" evidence="7">
    <location>
        <begin position="265"/>
        <end position="285"/>
    </location>
</feature>
<evidence type="ECO:0000256" key="6">
    <source>
        <dbReference type="ARBA" id="ARBA00023136"/>
    </source>
</evidence>
<keyword evidence="2 7" id="KW-0813">Transport</keyword>
<comment type="similarity">
    <text evidence="7">Belongs to the binding-protein-dependent transport system permease family.</text>
</comment>
<sequence length="300" mass="33731">MHLVRLSYGDRLMVIFIYIFLALLAFTTFYPFWNSAVISFNTGSNTALGGVTFWPREFTLENYHVVLNDDRLLNGFMISVLRTVIGTVLSIIATALFAYGMTKRELIGRKFYMIMCIITMYFSGGLIPSFLLVRGVGLMDSFWVFIIPGLISVWNMIIFRTFFQGLPGGLEESAKIDGCGNWGTFFRIILPLSGPVIATLSLFTAVGHWNDWFLPSIYINNENLLPIQTMLKQILNTNIVSDQMANMDSAAQGQMARMQTVSSKSLSMATMMIATLPIIMVYPFVQKYFVKGVLVGSLKE</sequence>
<evidence type="ECO:0000256" key="5">
    <source>
        <dbReference type="ARBA" id="ARBA00022989"/>
    </source>
</evidence>
<keyword evidence="3" id="KW-1003">Cell membrane</keyword>
<feature type="transmembrane region" description="Helical" evidence="7">
    <location>
        <begin position="184"/>
        <end position="206"/>
    </location>
</feature>
<dbReference type="AlphaFoldDB" id="A0A4P8XPY5"/>
<keyword evidence="4 7" id="KW-0812">Transmembrane</keyword>
<feature type="transmembrane region" description="Helical" evidence="7">
    <location>
        <begin position="12"/>
        <end position="33"/>
    </location>
</feature>
<comment type="subcellular location">
    <subcellularLocation>
        <location evidence="1 7">Cell membrane</location>
        <topology evidence="1 7">Multi-pass membrane protein</topology>
    </subcellularLocation>
</comment>
<keyword evidence="5 7" id="KW-1133">Transmembrane helix</keyword>
<dbReference type="InterPro" id="IPR035906">
    <property type="entry name" value="MetI-like_sf"/>
</dbReference>